<reference evidence="1" key="1">
    <citation type="journal article" date="2015" name="Nature">
        <title>Complex archaea that bridge the gap between prokaryotes and eukaryotes.</title>
        <authorList>
            <person name="Spang A."/>
            <person name="Saw J.H."/>
            <person name="Jorgensen S.L."/>
            <person name="Zaremba-Niedzwiedzka K."/>
            <person name="Martijn J."/>
            <person name="Lind A.E."/>
            <person name="van Eijk R."/>
            <person name="Schleper C."/>
            <person name="Guy L."/>
            <person name="Ettema T.J."/>
        </authorList>
    </citation>
    <scope>NUCLEOTIDE SEQUENCE</scope>
</reference>
<sequence length="59" mass="6685">FGTQKVEGLKIISVRARLQAKIMQRQEGKKRRKIATDIRQLTASRLRTPTGFFSKGGIL</sequence>
<dbReference type="EMBL" id="LAZR01043791">
    <property type="protein sequence ID" value="KKL06232.1"/>
    <property type="molecule type" value="Genomic_DNA"/>
</dbReference>
<accession>A0A0F9AXG9</accession>
<evidence type="ECO:0000313" key="1">
    <source>
        <dbReference type="EMBL" id="KKL06232.1"/>
    </source>
</evidence>
<name>A0A0F9AXG9_9ZZZZ</name>
<protein>
    <submittedName>
        <fullName evidence="1">Uncharacterized protein</fullName>
    </submittedName>
</protein>
<dbReference type="AlphaFoldDB" id="A0A0F9AXG9"/>
<comment type="caution">
    <text evidence="1">The sequence shown here is derived from an EMBL/GenBank/DDBJ whole genome shotgun (WGS) entry which is preliminary data.</text>
</comment>
<feature type="non-terminal residue" evidence="1">
    <location>
        <position position="1"/>
    </location>
</feature>
<proteinExistence type="predicted"/>
<gene>
    <name evidence="1" type="ORF">LCGC14_2598060</name>
</gene>
<organism evidence="1">
    <name type="scientific">marine sediment metagenome</name>
    <dbReference type="NCBI Taxonomy" id="412755"/>
    <lineage>
        <taxon>unclassified sequences</taxon>
        <taxon>metagenomes</taxon>
        <taxon>ecological metagenomes</taxon>
    </lineage>
</organism>